<dbReference type="AlphaFoldDB" id="A0A226DIN0"/>
<dbReference type="GO" id="GO:0005524">
    <property type="term" value="F:ATP binding"/>
    <property type="evidence" value="ECO:0007669"/>
    <property type="project" value="InterPro"/>
</dbReference>
<dbReference type="EMBL" id="LNIX01000020">
    <property type="protein sequence ID" value="OXA44046.1"/>
    <property type="molecule type" value="Genomic_DNA"/>
</dbReference>
<evidence type="ECO:0000256" key="7">
    <source>
        <dbReference type="ARBA" id="ARBA00022989"/>
    </source>
</evidence>
<evidence type="ECO:0000256" key="10">
    <source>
        <dbReference type="ARBA" id="ARBA00023170"/>
    </source>
</evidence>
<evidence type="ECO:0000256" key="9">
    <source>
        <dbReference type="ARBA" id="ARBA00023136"/>
    </source>
</evidence>
<keyword evidence="7" id="KW-1133">Transmembrane helix</keyword>
<keyword evidence="5" id="KW-0732">Signal</keyword>
<keyword evidence="8" id="KW-0342">GTP-binding</keyword>
<dbReference type="SUPFAM" id="SSF55073">
    <property type="entry name" value="Nucleotide cyclase"/>
    <property type="match status" value="1"/>
</dbReference>
<keyword evidence="12 14" id="KW-0456">Lyase</keyword>
<dbReference type="FunFam" id="1.10.510.10:FF:000420">
    <property type="entry name" value="Guanylate cyclase"/>
    <property type="match status" value="1"/>
</dbReference>
<reference evidence="19 20" key="1">
    <citation type="submission" date="2015-12" db="EMBL/GenBank/DDBJ databases">
        <title>The genome of Folsomia candida.</title>
        <authorList>
            <person name="Faddeeva A."/>
            <person name="Derks M.F."/>
            <person name="Anvar Y."/>
            <person name="Smit S."/>
            <person name="Van Straalen N."/>
            <person name="Roelofs D."/>
        </authorList>
    </citation>
    <scope>NUCLEOTIDE SEQUENCE [LARGE SCALE GENOMIC DNA]</scope>
    <source>
        <strain evidence="19 20">VU population</strain>
        <tissue evidence="19">Whole body</tissue>
    </source>
</reference>
<dbReference type="OrthoDB" id="1890790at2759"/>
<feature type="domain" description="Protein kinase" evidence="17">
    <location>
        <begin position="85"/>
        <end position="358"/>
    </location>
</feature>
<evidence type="ECO:0000259" key="17">
    <source>
        <dbReference type="PROSITE" id="PS50011"/>
    </source>
</evidence>
<dbReference type="OMA" id="SFHIRHR"/>
<dbReference type="SUPFAM" id="SSF56112">
    <property type="entry name" value="Protein kinase-like (PK-like)"/>
    <property type="match status" value="1"/>
</dbReference>
<feature type="compositionally biased region" description="Pro residues" evidence="16">
    <location>
        <begin position="630"/>
        <end position="641"/>
    </location>
</feature>
<dbReference type="InterPro" id="IPR029787">
    <property type="entry name" value="Nucleotide_cyclase"/>
</dbReference>
<keyword evidence="11" id="KW-0325">Glycoprotein</keyword>
<keyword evidence="13 15" id="KW-0141">cGMP biosynthesis</keyword>
<evidence type="ECO:0000256" key="12">
    <source>
        <dbReference type="ARBA" id="ARBA00023239"/>
    </source>
</evidence>
<evidence type="ECO:0000313" key="20">
    <source>
        <dbReference type="Proteomes" id="UP000198287"/>
    </source>
</evidence>
<dbReference type="GO" id="GO:0007168">
    <property type="term" value="P:receptor guanylyl cyclase signaling pathway"/>
    <property type="evidence" value="ECO:0007669"/>
    <property type="project" value="TreeGrafter"/>
</dbReference>
<dbReference type="InterPro" id="IPR000719">
    <property type="entry name" value="Prot_kinase_dom"/>
</dbReference>
<dbReference type="PROSITE" id="PS00452">
    <property type="entry name" value="GUANYLATE_CYCLASE_1"/>
    <property type="match status" value="1"/>
</dbReference>
<evidence type="ECO:0000256" key="11">
    <source>
        <dbReference type="ARBA" id="ARBA00023180"/>
    </source>
</evidence>
<dbReference type="InterPro" id="IPR001245">
    <property type="entry name" value="Ser-Thr/Tyr_kinase_cat_dom"/>
</dbReference>
<evidence type="ECO:0000256" key="5">
    <source>
        <dbReference type="ARBA" id="ARBA00022729"/>
    </source>
</evidence>
<evidence type="ECO:0000256" key="16">
    <source>
        <dbReference type="SAM" id="MobiDB-lite"/>
    </source>
</evidence>
<dbReference type="GO" id="GO:0004016">
    <property type="term" value="F:adenylate cyclase activity"/>
    <property type="evidence" value="ECO:0007669"/>
    <property type="project" value="TreeGrafter"/>
</dbReference>
<organism evidence="19 20">
    <name type="scientific">Folsomia candida</name>
    <name type="common">Springtail</name>
    <dbReference type="NCBI Taxonomy" id="158441"/>
    <lineage>
        <taxon>Eukaryota</taxon>
        <taxon>Metazoa</taxon>
        <taxon>Ecdysozoa</taxon>
        <taxon>Arthropoda</taxon>
        <taxon>Hexapoda</taxon>
        <taxon>Collembola</taxon>
        <taxon>Entomobryomorpha</taxon>
        <taxon>Isotomoidea</taxon>
        <taxon>Isotomidae</taxon>
        <taxon>Proisotominae</taxon>
        <taxon>Folsomia</taxon>
    </lineage>
</organism>
<comment type="caution">
    <text evidence="19">The sequence shown here is derived from an EMBL/GenBank/DDBJ whole genome shotgun (WGS) entry which is preliminary data.</text>
</comment>
<evidence type="ECO:0000259" key="18">
    <source>
        <dbReference type="PROSITE" id="PS50125"/>
    </source>
</evidence>
<dbReference type="EC" id="4.6.1.2" evidence="3 15"/>
<dbReference type="GO" id="GO:0005525">
    <property type="term" value="F:GTP binding"/>
    <property type="evidence" value="ECO:0007669"/>
    <property type="project" value="UniProtKB-KW"/>
</dbReference>
<dbReference type="CDD" id="cd14042">
    <property type="entry name" value="PK_GC-A_B"/>
    <property type="match status" value="1"/>
</dbReference>
<dbReference type="Gene3D" id="1.10.510.10">
    <property type="entry name" value="Transferase(Phosphotransferase) domain 1"/>
    <property type="match status" value="1"/>
</dbReference>
<evidence type="ECO:0000256" key="6">
    <source>
        <dbReference type="ARBA" id="ARBA00022741"/>
    </source>
</evidence>
<evidence type="ECO:0000256" key="14">
    <source>
        <dbReference type="RuleBase" id="RU000405"/>
    </source>
</evidence>
<comment type="subcellular location">
    <subcellularLocation>
        <location evidence="2">Membrane</location>
        <topology evidence="2">Single-pass type I membrane protein</topology>
    </subcellularLocation>
</comment>
<feature type="region of interest" description="Disordered" evidence="16">
    <location>
        <begin position="1"/>
        <end position="30"/>
    </location>
</feature>
<evidence type="ECO:0000256" key="2">
    <source>
        <dbReference type="ARBA" id="ARBA00004479"/>
    </source>
</evidence>
<dbReference type="CDD" id="cd07302">
    <property type="entry name" value="CHD"/>
    <property type="match status" value="1"/>
</dbReference>
<evidence type="ECO:0000256" key="15">
    <source>
        <dbReference type="RuleBase" id="RU003431"/>
    </source>
</evidence>
<dbReference type="GO" id="GO:0004383">
    <property type="term" value="F:guanylate cyclase activity"/>
    <property type="evidence" value="ECO:0007669"/>
    <property type="project" value="UniProtKB-EC"/>
</dbReference>
<dbReference type="GO" id="GO:0001653">
    <property type="term" value="F:peptide receptor activity"/>
    <property type="evidence" value="ECO:0007669"/>
    <property type="project" value="TreeGrafter"/>
</dbReference>
<feature type="region of interest" description="Disordered" evidence="16">
    <location>
        <begin position="613"/>
        <end position="648"/>
    </location>
</feature>
<dbReference type="InterPro" id="IPR001054">
    <property type="entry name" value="A/G_cyclase"/>
</dbReference>
<dbReference type="GO" id="GO:0005886">
    <property type="term" value="C:plasma membrane"/>
    <property type="evidence" value="ECO:0007669"/>
    <property type="project" value="TreeGrafter"/>
</dbReference>
<keyword evidence="20" id="KW-1185">Reference proteome</keyword>
<comment type="similarity">
    <text evidence="14">Belongs to the adenylyl cyclase class-4/guanylyl cyclase family.</text>
</comment>
<dbReference type="GO" id="GO:0004672">
    <property type="term" value="F:protein kinase activity"/>
    <property type="evidence" value="ECO:0007669"/>
    <property type="project" value="InterPro"/>
</dbReference>
<feature type="compositionally biased region" description="Polar residues" evidence="16">
    <location>
        <begin position="736"/>
        <end position="747"/>
    </location>
</feature>
<dbReference type="Proteomes" id="UP000198287">
    <property type="component" value="Unassembled WGS sequence"/>
</dbReference>
<keyword evidence="9" id="KW-0472">Membrane</keyword>
<dbReference type="InterPro" id="IPR018297">
    <property type="entry name" value="A/G_cyclase_CS"/>
</dbReference>
<evidence type="ECO:0000256" key="8">
    <source>
        <dbReference type="ARBA" id="ARBA00023134"/>
    </source>
</evidence>
<evidence type="ECO:0000256" key="1">
    <source>
        <dbReference type="ARBA" id="ARBA00001436"/>
    </source>
</evidence>
<keyword evidence="10 19" id="KW-0675">Receptor</keyword>
<dbReference type="Pfam" id="PF00211">
    <property type="entry name" value="Guanylate_cyc"/>
    <property type="match status" value="1"/>
</dbReference>
<dbReference type="Pfam" id="PF07714">
    <property type="entry name" value="PK_Tyr_Ser-Thr"/>
    <property type="match status" value="1"/>
</dbReference>
<gene>
    <name evidence="19" type="ORF">Fcan01_21128</name>
</gene>
<dbReference type="InterPro" id="IPR050401">
    <property type="entry name" value="Cyclic_nucleotide_synthase"/>
</dbReference>
<feature type="region of interest" description="Disordered" evidence="16">
    <location>
        <begin position="713"/>
        <end position="747"/>
    </location>
</feature>
<accession>A0A226DIN0</accession>
<protein>
    <recommendedName>
        <fullName evidence="3 15">Guanylate cyclase</fullName>
        <ecNumber evidence="3 15">4.6.1.2</ecNumber>
    </recommendedName>
</protein>
<dbReference type="Gene3D" id="3.30.70.1230">
    <property type="entry name" value="Nucleotide cyclase"/>
    <property type="match status" value="1"/>
</dbReference>
<evidence type="ECO:0000256" key="13">
    <source>
        <dbReference type="ARBA" id="ARBA00023293"/>
    </source>
</evidence>
<feature type="compositionally biased region" description="Basic and acidic residues" evidence="16">
    <location>
        <begin position="20"/>
        <end position="29"/>
    </location>
</feature>
<evidence type="ECO:0000256" key="3">
    <source>
        <dbReference type="ARBA" id="ARBA00012202"/>
    </source>
</evidence>
<evidence type="ECO:0000313" key="19">
    <source>
        <dbReference type="EMBL" id="OXA44046.1"/>
    </source>
</evidence>
<feature type="domain" description="Guanylate cyclase" evidence="18">
    <location>
        <begin position="435"/>
        <end position="565"/>
    </location>
</feature>
<dbReference type="PANTHER" id="PTHR11920">
    <property type="entry name" value="GUANYLYL CYCLASE"/>
    <property type="match status" value="1"/>
</dbReference>
<dbReference type="STRING" id="158441.A0A226DIN0"/>
<proteinExistence type="inferred from homology"/>
<dbReference type="FunFam" id="3.30.70.1230:FF:000004">
    <property type="entry name" value="Guanylate cyclase"/>
    <property type="match status" value="1"/>
</dbReference>
<evidence type="ECO:0000256" key="4">
    <source>
        <dbReference type="ARBA" id="ARBA00022692"/>
    </source>
</evidence>
<dbReference type="PROSITE" id="PS50125">
    <property type="entry name" value="GUANYLATE_CYCLASE_2"/>
    <property type="match status" value="1"/>
</dbReference>
<dbReference type="InterPro" id="IPR011009">
    <property type="entry name" value="Kinase-like_dom_sf"/>
</dbReference>
<dbReference type="PROSITE" id="PS50011">
    <property type="entry name" value="PROTEIN_KINASE_DOM"/>
    <property type="match status" value="1"/>
</dbReference>
<dbReference type="SMART" id="SM00044">
    <property type="entry name" value="CYCc"/>
    <property type="match status" value="1"/>
</dbReference>
<name>A0A226DIN0_FOLCA</name>
<dbReference type="PANTHER" id="PTHR11920:SF494">
    <property type="entry name" value="ATRIAL NATRIURETIC PEPTIDE RECEPTOR 2"/>
    <property type="match status" value="1"/>
</dbReference>
<dbReference type="GO" id="GO:0035556">
    <property type="term" value="P:intracellular signal transduction"/>
    <property type="evidence" value="ECO:0007669"/>
    <property type="project" value="InterPro"/>
</dbReference>
<comment type="catalytic activity">
    <reaction evidence="1 15">
        <text>GTP = 3',5'-cyclic GMP + diphosphate</text>
        <dbReference type="Rhea" id="RHEA:13665"/>
        <dbReference type="ChEBI" id="CHEBI:33019"/>
        <dbReference type="ChEBI" id="CHEBI:37565"/>
        <dbReference type="ChEBI" id="CHEBI:57746"/>
        <dbReference type="EC" id="4.6.1.2"/>
    </reaction>
</comment>
<keyword evidence="6" id="KW-0547">Nucleotide-binding</keyword>
<sequence length="747" mass="83768">MASSFLGDEMSGTNNFTYPPRDENRDSSEKIAPCSESRAAFFVSKHYKLEAEIASMTWKVNWGDVITKGGESRGGKRGSLLSVATHRNSVMSSYSADSLAMATPNKQLFVRTVFYKKSIVAIKKINRKIELTRPLLLELKRMKDLHHEHLVRFIGASVEPPNCFFFTEYCPRGSLQDILENEQLKLDWTFRYSLMHDIVKAMHYLHGSDIRSHGNLKSSNCVVDSRFVLKVTDFGLHSLRGPSDDGDEGVDSYAFWRRKLWTSPELLKMKNPLPEGTQKGDVYSFGIIVHEIAARQGPFFITEEPSPEETVNRIIGGEKLRPSLDEITTDDELIVLMEKCWHEDPVERPDFGQIKMIIRKLNKENERGPSLVDNLLARMEQYANNLESLVAERTADYLEEKRKCEEVLYQLLPKSIAISLIAGQPVMAETFDSVTIYFSDIVGFTKLSAESTPMQVVTLLNDLYTCFDSIIENFDVYKVETIGDAYMVVSGLPVRNGVCHAREIARMALALREAVLKFSIRHRPSDRLMLRIGMHSGPVCAGVVGQKMPRFCLFGDTVNTASRMESNGLPLMIHVSPKTKEALDYFETFILELRGEVEMKGKGKVTTYWLVGEREPPPGSTPSIEDAPPDLLPPPPPPPPSDNNNQKVLLPTSSRLVDRDNHPIMSTNYCSGGAGLNNTNPHVPLLKGNDDTATSSDLPLVTLRHRGMVENNRNLYKNSSRREPADDAASATTTSELSFLQQPESIA</sequence>
<keyword evidence="4" id="KW-0812">Transmembrane</keyword>